<sequence length="373" mass="42666">MEKAKEILTHVTHTFYPVVGGIEKVIYETARRQAKKYEVYVVTSDKNSGQIRGQEFTVKQIRSLRFFNMPDLTYPLGHDEILAKSNIIHFHSQNSLFSIKLLENSSRFKAKKVFTLMAVDSLKDHPNKIIRTLSHFYSRYTISKVLTLSDALIVKNERDRKILREKYNKDPYLVPDGIDELYFNFPYSENFKKEKLKGEDYILYIGRLHKLKGVDILIESCRFLNTKVVFIGPGNVEYYKLLSRKKGVGEKCIFLGYLSEEEKISAIDGSSVVVIPSISDYVEAFSLVLSEAWSRGKAVVASSVGSLTYRIRNGINGILVKPNDPKDLAFAINKIINDKELARKLGEEGKKEVMGWDKVISLLDGIYNKLKNE</sequence>
<dbReference type="KEGG" id="csty:KN1_03380"/>
<dbReference type="InterPro" id="IPR028098">
    <property type="entry name" value="Glyco_trans_4-like_N"/>
</dbReference>
<dbReference type="RefSeq" id="WP_221289104.1">
    <property type="nucleotide sequence ID" value="NZ_AP024597.1"/>
</dbReference>
<dbReference type="Gene3D" id="3.40.50.2000">
    <property type="entry name" value="Glycogen Phosphorylase B"/>
    <property type="match status" value="2"/>
</dbReference>
<evidence type="ECO:0000313" key="6">
    <source>
        <dbReference type="Proteomes" id="UP000825123"/>
    </source>
</evidence>
<dbReference type="PANTHER" id="PTHR12526:SF510">
    <property type="entry name" value="D-INOSITOL 3-PHOSPHATE GLYCOSYLTRANSFERASE"/>
    <property type="match status" value="1"/>
</dbReference>
<dbReference type="CDD" id="cd03801">
    <property type="entry name" value="GT4_PimA-like"/>
    <property type="match status" value="1"/>
</dbReference>
<evidence type="ECO:0000259" key="4">
    <source>
        <dbReference type="Pfam" id="PF13439"/>
    </source>
</evidence>
<dbReference type="InterPro" id="IPR001296">
    <property type="entry name" value="Glyco_trans_1"/>
</dbReference>
<accession>A0A8D5U448</accession>
<dbReference type="AlphaFoldDB" id="A0A8D5U448"/>
<name>A0A8D5U448_9CREN</name>
<dbReference type="Pfam" id="PF00534">
    <property type="entry name" value="Glycos_transf_1"/>
    <property type="match status" value="1"/>
</dbReference>
<organism evidence="5 6">
    <name type="scientific">Stygiolobus caldivivus</name>
    <dbReference type="NCBI Taxonomy" id="2824673"/>
    <lineage>
        <taxon>Archaea</taxon>
        <taxon>Thermoproteota</taxon>
        <taxon>Thermoprotei</taxon>
        <taxon>Sulfolobales</taxon>
        <taxon>Sulfolobaceae</taxon>
        <taxon>Stygiolobus</taxon>
    </lineage>
</organism>
<evidence type="ECO:0000259" key="3">
    <source>
        <dbReference type="Pfam" id="PF00534"/>
    </source>
</evidence>
<feature type="domain" description="Glycosyltransferase subfamily 4-like N-terminal" evidence="4">
    <location>
        <begin position="19"/>
        <end position="179"/>
    </location>
</feature>
<keyword evidence="6" id="KW-1185">Reference proteome</keyword>
<evidence type="ECO:0000256" key="2">
    <source>
        <dbReference type="ARBA" id="ARBA00022679"/>
    </source>
</evidence>
<gene>
    <name evidence="5" type="ORF">KN1_03380</name>
</gene>
<dbReference type="Proteomes" id="UP000825123">
    <property type="component" value="Chromosome"/>
</dbReference>
<dbReference type="GeneID" id="66162090"/>
<reference evidence="5 6" key="1">
    <citation type="submission" date="2021-04" db="EMBL/GenBank/DDBJ databases">
        <title>Complete genome sequence of Stygiolobus sp. KN-1.</title>
        <authorList>
            <person name="Nakamura K."/>
            <person name="Sakai H."/>
            <person name="Kurosawa N."/>
        </authorList>
    </citation>
    <scope>NUCLEOTIDE SEQUENCE [LARGE SCALE GENOMIC DNA]</scope>
    <source>
        <strain evidence="5 6">KN-1</strain>
    </source>
</reference>
<evidence type="ECO:0000256" key="1">
    <source>
        <dbReference type="ARBA" id="ARBA00022676"/>
    </source>
</evidence>
<evidence type="ECO:0000313" key="5">
    <source>
        <dbReference type="EMBL" id="BCU69041.1"/>
    </source>
</evidence>
<protein>
    <submittedName>
        <fullName evidence="5">Glycosyl transferase</fullName>
    </submittedName>
</protein>
<dbReference type="EMBL" id="AP024597">
    <property type="protein sequence ID" value="BCU69041.1"/>
    <property type="molecule type" value="Genomic_DNA"/>
</dbReference>
<keyword evidence="1" id="KW-0328">Glycosyltransferase</keyword>
<dbReference type="GO" id="GO:0016757">
    <property type="term" value="F:glycosyltransferase activity"/>
    <property type="evidence" value="ECO:0007669"/>
    <property type="project" value="UniProtKB-KW"/>
</dbReference>
<proteinExistence type="predicted"/>
<feature type="domain" description="Glycosyl transferase family 1" evidence="3">
    <location>
        <begin position="190"/>
        <end position="351"/>
    </location>
</feature>
<keyword evidence="2 5" id="KW-0808">Transferase</keyword>
<dbReference type="PANTHER" id="PTHR12526">
    <property type="entry name" value="GLYCOSYLTRANSFERASE"/>
    <property type="match status" value="1"/>
</dbReference>
<dbReference type="Pfam" id="PF13439">
    <property type="entry name" value="Glyco_transf_4"/>
    <property type="match status" value="1"/>
</dbReference>
<dbReference type="SUPFAM" id="SSF53756">
    <property type="entry name" value="UDP-Glycosyltransferase/glycogen phosphorylase"/>
    <property type="match status" value="1"/>
</dbReference>